<sequence length="63" mass="6717">RNPAALNSDSLAFTSTVTRRSRPSRGGSYTQRKNAKASENGAGILRSYSSFTSISSVCSQPFS</sequence>
<evidence type="ECO:0000256" key="1">
    <source>
        <dbReference type="SAM" id="MobiDB-lite"/>
    </source>
</evidence>
<feature type="region of interest" description="Disordered" evidence="1">
    <location>
        <begin position="1"/>
        <end position="40"/>
    </location>
</feature>
<evidence type="ECO:0000313" key="2">
    <source>
        <dbReference type="EMBL" id="SBP60046.1"/>
    </source>
</evidence>
<feature type="non-terminal residue" evidence="2">
    <location>
        <position position="1"/>
    </location>
</feature>
<dbReference type="EMBL" id="HADY01021561">
    <property type="protein sequence ID" value="SBP60046.1"/>
    <property type="molecule type" value="Transcribed_RNA"/>
</dbReference>
<reference evidence="2" key="2">
    <citation type="submission" date="2016-06" db="EMBL/GenBank/DDBJ databases">
        <title>The genome of a short-lived fish provides insights into sex chromosome evolution and the genetic control of aging.</title>
        <authorList>
            <person name="Reichwald K."/>
            <person name="Felder M."/>
            <person name="Petzold A."/>
            <person name="Koch P."/>
            <person name="Groth M."/>
            <person name="Platzer M."/>
        </authorList>
    </citation>
    <scope>NUCLEOTIDE SEQUENCE</scope>
    <source>
        <tissue evidence="2">Brain</tissue>
    </source>
</reference>
<dbReference type="AlphaFoldDB" id="A0A1A8AZZ8"/>
<feature type="compositionally biased region" description="Low complexity" evidence="1">
    <location>
        <begin position="14"/>
        <end position="30"/>
    </location>
</feature>
<gene>
    <name evidence="2" type="primary">Nfu_g_1_005380</name>
</gene>
<protein>
    <submittedName>
        <fullName evidence="2">Uncharacterized protein</fullName>
    </submittedName>
</protein>
<name>A0A1A8AZZ8_NOTFU</name>
<accession>A0A1A8AZZ8</accession>
<reference evidence="2" key="1">
    <citation type="submission" date="2016-05" db="EMBL/GenBank/DDBJ databases">
        <authorList>
            <person name="Lavstsen T."/>
            <person name="Jespersen J.S."/>
        </authorList>
    </citation>
    <scope>NUCLEOTIDE SEQUENCE</scope>
    <source>
        <tissue evidence="2">Brain</tissue>
    </source>
</reference>
<organism evidence="2">
    <name type="scientific">Nothobranchius furzeri</name>
    <name type="common">Turquoise killifish</name>
    <dbReference type="NCBI Taxonomy" id="105023"/>
    <lineage>
        <taxon>Eukaryota</taxon>
        <taxon>Metazoa</taxon>
        <taxon>Chordata</taxon>
        <taxon>Craniata</taxon>
        <taxon>Vertebrata</taxon>
        <taxon>Euteleostomi</taxon>
        <taxon>Actinopterygii</taxon>
        <taxon>Neopterygii</taxon>
        <taxon>Teleostei</taxon>
        <taxon>Neoteleostei</taxon>
        <taxon>Acanthomorphata</taxon>
        <taxon>Ovalentaria</taxon>
        <taxon>Atherinomorphae</taxon>
        <taxon>Cyprinodontiformes</taxon>
        <taxon>Nothobranchiidae</taxon>
        <taxon>Nothobranchius</taxon>
    </lineage>
</organism>
<proteinExistence type="predicted"/>
<feature type="compositionally biased region" description="Polar residues" evidence="1">
    <location>
        <begin position="1"/>
        <end position="13"/>
    </location>
</feature>
<feature type="non-terminal residue" evidence="2">
    <location>
        <position position="63"/>
    </location>
</feature>